<dbReference type="InterPro" id="IPR031728">
    <property type="entry name" value="GlcAase_C"/>
</dbReference>
<gene>
    <name evidence="3" type="ORF">M378DRAFT_14463</name>
</gene>
<dbReference type="PANTHER" id="PTHR36183:SF2">
    <property type="entry name" value="BETA-GLUCURONIDASE C-TERMINAL DOMAIN-CONTAINING PROTEIN"/>
    <property type="match status" value="1"/>
</dbReference>
<keyword evidence="1" id="KW-0812">Transmembrane</keyword>
<dbReference type="PANTHER" id="PTHR36183">
    <property type="entry name" value="BETA-GLUCURONIDASE"/>
    <property type="match status" value="1"/>
</dbReference>
<keyword evidence="4" id="KW-1185">Reference proteome</keyword>
<evidence type="ECO:0000256" key="1">
    <source>
        <dbReference type="SAM" id="Phobius"/>
    </source>
</evidence>
<dbReference type="HOGENOM" id="CLU_1026627_0_0_1"/>
<proteinExistence type="predicted"/>
<dbReference type="STRING" id="946122.A0A0C2WUL1"/>
<dbReference type="InterPro" id="IPR052974">
    <property type="entry name" value="GH79_Enzymes"/>
</dbReference>
<name>A0A0C2WUL1_AMAMK</name>
<keyword evidence="1" id="KW-1133">Transmembrane helix</keyword>
<dbReference type="Pfam" id="PF16862">
    <property type="entry name" value="Glyco_hydro_79C"/>
    <property type="match status" value="1"/>
</dbReference>
<evidence type="ECO:0000313" key="4">
    <source>
        <dbReference type="Proteomes" id="UP000054549"/>
    </source>
</evidence>
<sequence length="271" mass="29236">MSVVDRGRFLLHTDHFSQVGQSVRDASISVFAGSWAFPSTTSILTTSISYILSYILAEYLIDLQAGNEPDFYATFGKRPANYTQFDYFGDIGQLMNQMRNDPLPTSRNATPAQVKVKYLLASVVTQKENFTWAGLTFGSYLDSDGRPMGQENITTVTCNSLGNTCVVTVPAPSHALVFLSDGALSESESGPSTTFATTVTTGTHLTVNPQALQTLNAHSGLSLKDLGSTSKKSLSAGVGRRQLLESSLGSVGWTMLFGWAGVWMYAGGVWR</sequence>
<reference evidence="3 4" key="1">
    <citation type="submission" date="2014-04" db="EMBL/GenBank/DDBJ databases">
        <title>Evolutionary Origins and Diversification of the Mycorrhizal Mutualists.</title>
        <authorList>
            <consortium name="DOE Joint Genome Institute"/>
            <consortium name="Mycorrhizal Genomics Consortium"/>
            <person name="Kohler A."/>
            <person name="Kuo A."/>
            <person name="Nagy L.G."/>
            <person name="Floudas D."/>
            <person name="Copeland A."/>
            <person name="Barry K.W."/>
            <person name="Cichocki N."/>
            <person name="Veneault-Fourrey C."/>
            <person name="LaButti K."/>
            <person name="Lindquist E.A."/>
            <person name="Lipzen A."/>
            <person name="Lundell T."/>
            <person name="Morin E."/>
            <person name="Murat C."/>
            <person name="Riley R."/>
            <person name="Ohm R."/>
            <person name="Sun H."/>
            <person name="Tunlid A."/>
            <person name="Henrissat B."/>
            <person name="Grigoriev I.V."/>
            <person name="Hibbett D.S."/>
            <person name="Martin F."/>
        </authorList>
    </citation>
    <scope>NUCLEOTIDE SEQUENCE [LARGE SCALE GENOMIC DNA]</scope>
    <source>
        <strain evidence="3 4">Koide BX008</strain>
    </source>
</reference>
<protein>
    <submittedName>
        <fullName evidence="3">Glycoside hydrolase family 79 protein</fullName>
    </submittedName>
</protein>
<dbReference type="InParanoid" id="A0A0C2WUL1"/>
<dbReference type="EMBL" id="KN818306">
    <property type="protein sequence ID" value="KIL60013.1"/>
    <property type="molecule type" value="Genomic_DNA"/>
</dbReference>
<dbReference type="Gene3D" id="3.20.20.80">
    <property type="entry name" value="Glycosidases"/>
    <property type="match status" value="1"/>
</dbReference>
<keyword evidence="3" id="KW-0378">Hydrolase</keyword>
<dbReference type="GO" id="GO:0016787">
    <property type="term" value="F:hydrolase activity"/>
    <property type="evidence" value="ECO:0007669"/>
    <property type="project" value="UniProtKB-KW"/>
</dbReference>
<evidence type="ECO:0000313" key="3">
    <source>
        <dbReference type="EMBL" id="KIL60013.1"/>
    </source>
</evidence>
<dbReference type="AlphaFoldDB" id="A0A0C2WUL1"/>
<accession>A0A0C2WUL1</accession>
<evidence type="ECO:0000259" key="2">
    <source>
        <dbReference type="Pfam" id="PF16862"/>
    </source>
</evidence>
<dbReference type="Proteomes" id="UP000054549">
    <property type="component" value="Unassembled WGS sequence"/>
</dbReference>
<feature type="domain" description="Beta-glucuronidase C-terminal" evidence="2">
    <location>
        <begin position="110"/>
        <end position="176"/>
    </location>
</feature>
<keyword evidence="1" id="KW-0472">Membrane</keyword>
<dbReference type="OrthoDB" id="3063460at2759"/>
<organism evidence="3 4">
    <name type="scientific">Amanita muscaria (strain Koide BX008)</name>
    <dbReference type="NCBI Taxonomy" id="946122"/>
    <lineage>
        <taxon>Eukaryota</taxon>
        <taxon>Fungi</taxon>
        <taxon>Dikarya</taxon>
        <taxon>Basidiomycota</taxon>
        <taxon>Agaricomycotina</taxon>
        <taxon>Agaricomycetes</taxon>
        <taxon>Agaricomycetidae</taxon>
        <taxon>Agaricales</taxon>
        <taxon>Pluteineae</taxon>
        <taxon>Amanitaceae</taxon>
        <taxon>Amanita</taxon>
    </lineage>
</organism>
<feature type="transmembrane region" description="Helical" evidence="1">
    <location>
        <begin position="248"/>
        <end position="266"/>
    </location>
</feature>